<feature type="transmembrane region" description="Helical" evidence="1">
    <location>
        <begin position="35"/>
        <end position="56"/>
    </location>
</feature>
<protein>
    <submittedName>
        <fullName evidence="2">Uncharacterized protein</fullName>
    </submittedName>
</protein>
<proteinExistence type="predicted"/>
<evidence type="ECO:0000256" key="1">
    <source>
        <dbReference type="SAM" id="Phobius"/>
    </source>
</evidence>
<evidence type="ECO:0000313" key="2">
    <source>
        <dbReference type="EMBL" id="QSL66556.1"/>
    </source>
</evidence>
<evidence type="ECO:0000313" key="3">
    <source>
        <dbReference type="Proteomes" id="UP000663699"/>
    </source>
</evidence>
<sequence length="132" mass="15844">MDTPHRIWKRHFCDYKPTLQERYDCYSRWNSWGRWMVVSLVLIMVIFFISCLFYTIRKHSGPDNVPNKYTGWFMPWQTYPQPQSYGYVIPITPSYQHPGRPDGSWQNEQIPIPLYEPPSVFVNIIKVGIFNH</sequence>
<dbReference type="Proteomes" id="UP000663699">
    <property type="component" value="Chromosome 12"/>
</dbReference>
<keyword evidence="1" id="KW-0812">Transmembrane</keyword>
<dbReference type="AlphaFoldDB" id="A0A899G117"/>
<reference evidence="2" key="1">
    <citation type="submission" date="2020-06" db="EMBL/GenBank/DDBJ databases">
        <title>Genomes of multiple members of Pneumocystis genus reveal paths to human pathogen Pneumocystis jirovecii.</title>
        <authorList>
            <person name="Cisse O.H."/>
            <person name="Ma L."/>
            <person name="Dekker J."/>
            <person name="Khil P."/>
            <person name="Jo J."/>
            <person name="Brenchley J."/>
            <person name="Blair R."/>
            <person name="Pahar B."/>
            <person name="Chabe M."/>
            <person name="Van Rompay K.A."/>
            <person name="Keesler R."/>
            <person name="Sukura A."/>
            <person name="Hirsch V."/>
            <person name="Kutty G."/>
            <person name="Liu Y."/>
            <person name="Peng L."/>
            <person name="Chen J."/>
            <person name="Song J."/>
            <person name="Weissenbacher-Lang C."/>
            <person name="Xu J."/>
            <person name="Upham N.S."/>
            <person name="Stajich J.E."/>
            <person name="Cuomo C.A."/>
            <person name="Cushion M.T."/>
            <person name="Kovacs J.A."/>
        </authorList>
    </citation>
    <scope>NUCLEOTIDE SEQUENCE</scope>
    <source>
        <strain evidence="2">2A</strain>
    </source>
</reference>
<dbReference type="OrthoDB" id="3556830at2759"/>
<dbReference type="EMBL" id="CP054543">
    <property type="protein sequence ID" value="QSL66556.1"/>
    <property type="molecule type" value="Genomic_DNA"/>
</dbReference>
<keyword evidence="1" id="KW-0472">Membrane</keyword>
<gene>
    <name evidence="2" type="ORF">MERGE_000936</name>
</gene>
<name>A0A899G117_9ASCO</name>
<keyword evidence="3" id="KW-1185">Reference proteome</keyword>
<accession>A0A899G117</accession>
<keyword evidence="1" id="KW-1133">Transmembrane helix</keyword>
<organism evidence="2 3">
    <name type="scientific">Pneumocystis wakefieldiae</name>
    <dbReference type="NCBI Taxonomy" id="38082"/>
    <lineage>
        <taxon>Eukaryota</taxon>
        <taxon>Fungi</taxon>
        <taxon>Dikarya</taxon>
        <taxon>Ascomycota</taxon>
        <taxon>Taphrinomycotina</taxon>
        <taxon>Pneumocystomycetes</taxon>
        <taxon>Pneumocystaceae</taxon>
        <taxon>Pneumocystis</taxon>
    </lineage>
</organism>